<keyword evidence="3" id="KW-1185">Reference proteome</keyword>
<protein>
    <submittedName>
        <fullName evidence="2">MBL fold metallo-hydrolase</fullName>
    </submittedName>
</protein>
<dbReference type="RefSeq" id="WP_248353579.1">
    <property type="nucleotide sequence ID" value="NZ_AP025591.1"/>
</dbReference>
<organism evidence="2 3">
    <name type="scientific">Anaeromyxobacter oryzae</name>
    <dbReference type="NCBI Taxonomy" id="2918170"/>
    <lineage>
        <taxon>Bacteria</taxon>
        <taxon>Pseudomonadati</taxon>
        <taxon>Myxococcota</taxon>
        <taxon>Myxococcia</taxon>
        <taxon>Myxococcales</taxon>
        <taxon>Cystobacterineae</taxon>
        <taxon>Anaeromyxobacteraceae</taxon>
        <taxon>Anaeromyxobacter</taxon>
    </lineage>
</organism>
<gene>
    <name evidence="2" type="ORF">AMOR_40450</name>
</gene>
<feature type="domain" description="Metallo-beta-lactamase" evidence="1">
    <location>
        <begin position="49"/>
        <end position="217"/>
    </location>
</feature>
<dbReference type="CDD" id="cd16276">
    <property type="entry name" value="metallo-hydrolase-like_MBL-fold"/>
    <property type="match status" value="1"/>
</dbReference>
<name>A0ABN6MVM8_9BACT</name>
<sequence>MPAIAPIGVRVDKYLDVPEAAKGPPIDPAKGYRTQKLGDGLFMVTDGSYQSMFMVYEQGVVVVDAPPSYAAHLPAAIAEITDRPITHVVYSHFHKDHIGGVRGLLRDHPIIVAQAETNRLLARAKDPDRPLATVTFDRSHRLAVGSQVLELSYREAAHAPGNIFIYAPKQKTLMIVDVVFPGWMPWRRLALAQNIPAYFAQVREIAGWDFETLVGGHVARAGTHADVEVQLAFMEDLKNAAAAALKKTTPGEGLDASDRANPWAVFDNYIDRVVIECVNQLAPKWSGKLAAFDVYIWDQCYAMEQSLRID</sequence>
<accession>A0ABN6MVM8</accession>
<dbReference type="PANTHER" id="PTHR42951:SF22">
    <property type="entry name" value="METALLO BETA-LACTAMASE SUPERFAMILY LIPOPROTEIN"/>
    <property type="match status" value="1"/>
</dbReference>
<proteinExistence type="predicted"/>
<evidence type="ECO:0000259" key="1">
    <source>
        <dbReference type="SMART" id="SM00849"/>
    </source>
</evidence>
<dbReference type="EMBL" id="AP025591">
    <property type="protein sequence ID" value="BDG05049.1"/>
    <property type="molecule type" value="Genomic_DNA"/>
</dbReference>
<dbReference type="Gene3D" id="3.60.15.10">
    <property type="entry name" value="Ribonuclease Z/Hydroxyacylglutathione hydrolase-like"/>
    <property type="match status" value="1"/>
</dbReference>
<dbReference type="Pfam" id="PF00753">
    <property type="entry name" value="Lactamase_B"/>
    <property type="match status" value="1"/>
</dbReference>
<reference evidence="3" key="1">
    <citation type="journal article" date="2022" name="Int. J. Syst. Evol. Microbiol.">
        <title>Anaeromyxobacter oryzae sp. nov., Anaeromyxobacter diazotrophicus sp. nov. and Anaeromyxobacter paludicola sp. nov., isolated from paddy soils.</title>
        <authorList>
            <person name="Itoh H."/>
            <person name="Xu Z."/>
            <person name="Mise K."/>
            <person name="Masuda Y."/>
            <person name="Ushijima N."/>
            <person name="Hayakawa C."/>
            <person name="Shiratori Y."/>
            <person name="Senoo K."/>
        </authorList>
    </citation>
    <scope>NUCLEOTIDE SEQUENCE [LARGE SCALE GENOMIC DNA]</scope>
    <source>
        <strain evidence="3">Red232</strain>
    </source>
</reference>
<dbReference type="Proteomes" id="UP001162891">
    <property type="component" value="Chromosome"/>
</dbReference>
<dbReference type="SUPFAM" id="SSF56281">
    <property type="entry name" value="Metallo-hydrolase/oxidoreductase"/>
    <property type="match status" value="1"/>
</dbReference>
<dbReference type="PANTHER" id="PTHR42951">
    <property type="entry name" value="METALLO-BETA-LACTAMASE DOMAIN-CONTAINING"/>
    <property type="match status" value="1"/>
</dbReference>
<dbReference type="SMART" id="SM00849">
    <property type="entry name" value="Lactamase_B"/>
    <property type="match status" value="1"/>
</dbReference>
<dbReference type="InterPro" id="IPR050855">
    <property type="entry name" value="NDM-1-like"/>
</dbReference>
<dbReference type="InterPro" id="IPR036866">
    <property type="entry name" value="RibonucZ/Hydroxyglut_hydro"/>
</dbReference>
<evidence type="ECO:0000313" key="2">
    <source>
        <dbReference type="EMBL" id="BDG05049.1"/>
    </source>
</evidence>
<evidence type="ECO:0000313" key="3">
    <source>
        <dbReference type="Proteomes" id="UP001162891"/>
    </source>
</evidence>
<dbReference type="InterPro" id="IPR001279">
    <property type="entry name" value="Metallo-B-lactamas"/>
</dbReference>